<evidence type="ECO:0000259" key="3">
    <source>
        <dbReference type="PROSITE" id="PS51083"/>
    </source>
</evidence>
<keyword evidence="1" id="KW-0479">Metal-binding</keyword>
<dbReference type="PANTHER" id="PTHR15555">
    <property type="entry name" value="ZINC FINGER HIT DOMAIN CONTAINING PROTEIN 2 PROTEIN FON -RELATED"/>
    <property type="match status" value="1"/>
</dbReference>
<organism evidence="4 5">
    <name type="scientific">Russula ochroleuca</name>
    <dbReference type="NCBI Taxonomy" id="152965"/>
    <lineage>
        <taxon>Eukaryota</taxon>
        <taxon>Fungi</taxon>
        <taxon>Dikarya</taxon>
        <taxon>Basidiomycota</taxon>
        <taxon>Agaricomycotina</taxon>
        <taxon>Agaricomycetes</taxon>
        <taxon>Russulales</taxon>
        <taxon>Russulaceae</taxon>
        <taxon>Russula</taxon>
    </lineage>
</organism>
<gene>
    <name evidence="4" type="ORF">DFH94DRAFT_731979</name>
</gene>
<dbReference type="SUPFAM" id="SSF144232">
    <property type="entry name" value="HIT/MYND zinc finger-like"/>
    <property type="match status" value="1"/>
</dbReference>
<feature type="region of interest" description="Disordered" evidence="2">
    <location>
        <begin position="384"/>
        <end position="424"/>
    </location>
</feature>
<evidence type="ECO:0000256" key="2">
    <source>
        <dbReference type="SAM" id="MobiDB-lite"/>
    </source>
</evidence>
<feature type="domain" description="HIT-type" evidence="3">
    <location>
        <begin position="24"/>
        <end position="57"/>
    </location>
</feature>
<dbReference type="Proteomes" id="UP000759537">
    <property type="component" value="Unassembled WGS sequence"/>
</dbReference>
<comment type="caution">
    <text evidence="4">The sequence shown here is derived from an EMBL/GenBank/DDBJ whole genome shotgun (WGS) entry which is preliminary data.</text>
</comment>
<feature type="compositionally biased region" description="Acidic residues" evidence="2">
    <location>
        <begin position="107"/>
        <end position="121"/>
    </location>
</feature>
<feature type="compositionally biased region" description="Basic and acidic residues" evidence="2">
    <location>
        <begin position="392"/>
        <end position="406"/>
    </location>
</feature>
<keyword evidence="1" id="KW-0862">Zinc</keyword>
<evidence type="ECO:0000313" key="4">
    <source>
        <dbReference type="EMBL" id="KAF8481628.1"/>
    </source>
</evidence>
<name>A0A9P5T9Z7_9AGAM</name>
<protein>
    <recommendedName>
        <fullName evidence="3">HIT-type domain-containing protein</fullName>
    </recommendedName>
</protein>
<keyword evidence="5" id="KW-1185">Reference proteome</keyword>
<dbReference type="InterPro" id="IPR007529">
    <property type="entry name" value="Znf_HIT"/>
</dbReference>
<proteinExistence type="predicted"/>
<accession>A0A9P5T9Z7</accession>
<dbReference type="CDD" id="cd23024">
    <property type="entry name" value="zf-HIT_ZNHIT2-3"/>
    <property type="match status" value="1"/>
</dbReference>
<reference evidence="4" key="1">
    <citation type="submission" date="2019-10" db="EMBL/GenBank/DDBJ databases">
        <authorList>
            <consortium name="DOE Joint Genome Institute"/>
            <person name="Kuo A."/>
            <person name="Miyauchi S."/>
            <person name="Kiss E."/>
            <person name="Drula E."/>
            <person name="Kohler A."/>
            <person name="Sanchez-Garcia M."/>
            <person name="Andreopoulos B."/>
            <person name="Barry K.W."/>
            <person name="Bonito G."/>
            <person name="Buee M."/>
            <person name="Carver A."/>
            <person name="Chen C."/>
            <person name="Cichocki N."/>
            <person name="Clum A."/>
            <person name="Culley D."/>
            <person name="Crous P.W."/>
            <person name="Fauchery L."/>
            <person name="Girlanda M."/>
            <person name="Hayes R."/>
            <person name="Keri Z."/>
            <person name="LaButti K."/>
            <person name="Lipzen A."/>
            <person name="Lombard V."/>
            <person name="Magnuson J."/>
            <person name="Maillard F."/>
            <person name="Morin E."/>
            <person name="Murat C."/>
            <person name="Nolan M."/>
            <person name="Ohm R."/>
            <person name="Pangilinan J."/>
            <person name="Pereira M."/>
            <person name="Perotto S."/>
            <person name="Peter M."/>
            <person name="Riley R."/>
            <person name="Sitrit Y."/>
            <person name="Stielow B."/>
            <person name="Szollosi G."/>
            <person name="Zifcakova L."/>
            <person name="Stursova M."/>
            <person name="Spatafora J.W."/>
            <person name="Tedersoo L."/>
            <person name="Vaario L.-M."/>
            <person name="Yamada A."/>
            <person name="Yan M."/>
            <person name="Wang P."/>
            <person name="Xu J."/>
            <person name="Bruns T."/>
            <person name="Baldrian P."/>
            <person name="Vilgalys R."/>
            <person name="Henrissat B."/>
            <person name="Grigoriev I.V."/>
            <person name="Hibbett D."/>
            <person name="Nagy L.G."/>
            <person name="Martin F.M."/>
        </authorList>
    </citation>
    <scope>NUCLEOTIDE SEQUENCE</scope>
    <source>
        <strain evidence="4">Prilba</strain>
    </source>
</reference>
<sequence length="424" mass="46131">MPSSILTPAQVTSSDAPDNKVPFCGICRRQFSRYTCPRCNLLYCSLSCFRAEVHSQCSEPFYRDQLASDIHAEPSTSAAERKAMIDLLKRFEEDSLDNDPFANPEHSDDEGAGGDDGGDDDLERRLAAIDLGSASADDIWAVLFPEERARFTRAVQDPDSELAKTLLTSPDLAEDIPAPWWATSPSIPQANGAPTSRPARPPDVMAIPEALLTTSTSPSHTPAFPLAYNLVAILVAYAFASRHLSAYPLSSSSPEAHSLVSRLVPFLVAQDDKTRFPGIESATTDIFSRFDEGAITPAALALLLRDAATLLRPPLVAVTEDGEEDCVLALRALSDLHALFKPSSPRTAAKIVFYAAQVHRASASASFLLRGLQADVERWAMKLEKEGEDEDEKRQMTTTETREIVPDKPPPGDARGRPLIVEIS</sequence>
<feature type="region of interest" description="Disordered" evidence="2">
    <location>
        <begin position="96"/>
        <end position="122"/>
    </location>
</feature>
<evidence type="ECO:0000313" key="5">
    <source>
        <dbReference type="Proteomes" id="UP000759537"/>
    </source>
</evidence>
<dbReference type="OrthoDB" id="18412at2759"/>
<dbReference type="Gene3D" id="3.30.60.190">
    <property type="match status" value="1"/>
</dbReference>
<dbReference type="InterPro" id="IPR039646">
    <property type="entry name" value="ZNHIT2"/>
</dbReference>
<dbReference type="PANTHER" id="PTHR15555:SF0">
    <property type="entry name" value="ZINC FINGER HIT DOMAIN-CONTAINING PROTEIN 2"/>
    <property type="match status" value="1"/>
</dbReference>
<evidence type="ECO:0000256" key="1">
    <source>
        <dbReference type="PROSITE-ProRule" id="PRU00453"/>
    </source>
</evidence>
<dbReference type="GO" id="GO:0008270">
    <property type="term" value="F:zinc ion binding"/>
    <property type="evidence" value="ECO:0007669"/>
    <property type="project" value="UniProtKB-UniRule"/>
</dbReference>
<dbReference type="EMBL" id="WHVB01000006">
    <property type="protein sequence ID" value="KAF8481628.1"/>
    <property type="molecule type" value="Genomic_DNA"/>
</dbReference>
<feature type="compositionally biased region" description="Polar residues" evidence="2">
    <location>
        <begin position="183"/>
        <end position="194"/>
    </location>
</feature>
<feature type="region of interest" description="Disordered" evidence="2">
    <location>
        <begin position="178"/>
        <end position="200"/>
    </location>
</feature>
<dbReference type="Pfam" id="PF04438">
    <property type="entry name" value="zf-HIT"/>
    <property type="match status" value="1"/>
</dbReference>
<dbReference type="PROSITE" id="PS51083">
    <property type="entry name" value="ZF_HIT"/>
    <property type="match status" value="1"/>
</dbReference>
<keyword evidence="1" id="KW-0863">Zinc-finger</keyword>
<dbReference type="AlphaFoldDB" id="A0A9P5T9Z7"/>
<reference evidence="4" key="2">
    <citation type="journal article" date="2020" name="Nat. Commun.">
        <title>Large-scale genome sequencing of mycorrhizal fungi provides insights into the early evolution of symbiotic traits.</title>
        <authorList>
            <person name="Miyauchi S."/>
            <person name="Kiss E."/>
            <person name="Kuo A."/>
            <person name="Drula E."/>
            <person name="Kohler A."/>
            <person name="Sanchez-Garcia M."/>
            <person name="Morin E."/>
            <person name="Andreopoulos B."/>
            <person name="Barry K.W."/>
            <person name="Bonito G."/>
            <person name="Buee M."/>
            <person name="Carver A."/>
            <person name="Chen C."/>
            <person name="Cichocki N."/>
            <person name="Clum A."/>
            <person name="Culley D."/>
            <person name="Crous P.W."/>
            <person name="Fauchery L."/>
            <person name="Girlanda M."/>
            <person name="Hayes R.D."/>
            <person name="Keri Z."/>
            <person name="LaButti K."/>
            <person name="Lipzen A."/>
            <person name="Lombard V."/>
            <person name="Magnuson J."/>
            <person name="Maillard F."/>
            <person name="Murat C."/>
            <person name="Nolan M."/>
            <person name="Ohm R.A."/>
            <person name="Pangilinan J."/>
            <person name="Pereira M.F."/>
            <person name="Perotto S."/>
            <person name="Peter M."/>
            <person name="Pfister S."/>
            <person name="Riley R."/>
            <person name="Sitrit Y."/>
            <person name="Stielow J.B."/>
            <person name="Szollosi G."/>
            <person name="Zifcakova L."/>
            <person name="Stursova M."/>
            <person name="Spatafora J.W."/>
            <person name="Tedersoo L."/>
            <person name="Vaario L.M."/>
            <person name="Yamada A."/>
            <person name="Yan M."/>
            <person name="Wang P."/>
            <person name="Xu J."/>
            <person name="Bruns T."/>
            <person name="Baldrian P."/>
            <person name="Vilgalys R."/>
            <person name="Dunand C."/>
            <person name="Henrissat B."/>
            <person name="Grigoriev I.V."/>
            <person name="Hibbett D."/>
            <person name="Nagy L.G."/>
            <person name="Martin F.M."/>
        </authorList>
    </citation>
    <scope>NUCLEOTIDE SEQUENCE</scope>
    <source>
        <strain evidence="4">Prilba</strain>
    </source>
</reference>